<dbReference type="InterPro" id="IPR041664">
    <property type="entry name" value="AAA_16"/>
</dbReference>
<dbReference type="RefSeq" id="WP_046771749.1">
    <property type="nucleotide sequence ID" value="NZ_LBMC01000047.1"/>
</dbReference>
<keyword evidence="2" id="KW-0067">ATP-binding</keyword>
<name>A0A1H2KKQ7_9ACTN</name>
<evidence type="ECO:0000313" key="5">
    <source>
        <dbReference type="Proteomes" id="UP000182977"/>
    </source>
</evidence>
<evidence type="ECO:0000313" key="4">
    <source>
        <dbReference type="EMBL" id="SDU69162.1"/>
    </source>
</evidence>
<evidence type="ECO:0000256" key="2">
    <source>
        <dbReference type="ARBA" id="ARBA00022840"/>
    </source>
</evidence>
<sequence length="938" mass="100978">MEFGSRPSRRLRGRDEECRTLLDLLRAARMGTSGVLMVQGEAGIGKTALLDFLVDAATQCRVLRAAGVESEIELAFAGLHQLCSPLLDGRDGRDGLDGLDGLPAPQAEALGTAFGLRTGRPPDHFLIGLGVLSLLSEHADDRPLVCVIDDAQWLDRASVEILTFVARRLAAEPILMVFAARAGGDEQAWARLPRLAVLGLPKADAVAVLESVVTTPLDRRVRDRILAETRGNPLALLELPRSMSSAELVFGPASPAAGTVTSRIEDGFRRRLDTLPDDTRRLLLVAATEPLGDVHLLRRAAERLGLTMDAATPAEAAGLIDVWDAVRFRHPLVRSAVYHSATVPDRQAAHRVLADVTDADRDPDRRAWHRAQATTDPDEGVAAELERSADRALAHGGLAAGAALLERAARLTPDDADRVERELKAAQTMMHAGAVEDALRLLGRLDHRSPTELQRARAEELQAQIAFVSNRGREALQLLLAAARRLEPLDLELARDTYVNALEATMFAGLRMGEPVVVEVARAARSAPRPLRTRQSDLFLQAIAVLQDEGYVAAAPQMRRVVESFDTDDIPVEEALRFLTLGSEIAIYLWDLPGWVSLCHRQLGLARESGALHVAQFALSNVLYKSLFTGAVATASALLDEATALAEVAGRALPPYSEIGLAAFRGDQEHSGPLIAAARSDAAARGEGVVVALSLWASAMVGNGNGDYPAALAHCLELLDPAVHDGRVTLPPAGTQPGSWALAELVEAASRCDDAATAAAAAERLGEVADASGTDWALGVSARCAAQLHDDSRAEDLYREAVDRLERAGARVDLARTQLLYGEWLRRSGHRTEAREFLRPAHASLTAMGVNAFAERARRELAATGETVRGRAAHTRQELTAQELHIARLAAEGRTNPEIGAALYLSRHTVEWHLRKVFAKLDVSSRRQLGDALGRPVA</sequence>
<dbReference type="Gene3D" id="1.10.10.10">
    <property type="entry name" value="Winged helix-like DNA-binding domain superfamily/Winged helix DNA-binding domain"/>
    <property type="match status" value="1"/>
</dbReference>
<dbReference type="InterPro" id="IPR000792">
    <property type="entry name" value="Tscrpt_reg_LuxR_C"/>
</dbReference>
<dbReference type="GO" id="GO:0003677">
    <property type="term" value="F:DNA binding"/>
    <property type="evidence" value="ECO:0007669"/>
    <property type="project" value="InterPro"/>
</dbReference>
<dbReference type="InterPro" id="IPR016032">
    <property type="entry name" value="Sig_transdc_resp-reg_C-effctor"/>
</dbReference>
<dbReference type="SUPFAM" id="SSF52540">
    <property type="entry name" value="P-loop containing nucleoside triphosphate hydrolases"/>
    <property type="match status" value="1"/>
</dbReference>
<keyword evidence="1" id="KW-0547">Nucleotide-binding</keyword>
<dbReference type="Pfam" id="PF13191">
    <property type="entry name" value="AAA_16"/>
    <property type="match status" value="1"/>
</dbReference>
<dbReference type="AlphaFoldDB" id="A0A1H2KKQ7"/>
<dbReference type="PANTHER" id="PTHR16305:SF35">
    <property type="entry name" value="TRANSCRIPTIONAL ACTIVATOR DOMAIN"/>
    <property type="match status" value="1"/>
</dbReference>
<dbReference type="STRING" id="419479.SAMN04488563_3940"/>
<dbReference type="InterPro" id="IPR036388">
    <property type="entry name" value="WH-like_DNA-bd_sf"/>
</dbReference>
<dbReference type="CDD" id="cd06170">
    <property type="entry name" value="LuxR_C_like"/>
    <property type="match status" value="1"/>
</dbReference>
<feature type="domain" description="HTH luxR-type" evidence="3">
    <location>
        <begin position="872"/>
        <end position="937"/>
    </location>
</feature>
<organism evidence="4 5">
    <name type="scientific">Jiangella alkaliphila</name>
    <dbReference type="NCBI Taxonomy" id="419479"/>
    <lineage>
        <taxon>Bacteria</taxon>
        <taxon>Bacillati</taxon>
        <taxon>Actinomycetota</taxon>
        <taxon>Actinomycetes</taxon>
        <taxon>Jiangellales</taxon>
        <taxon>Jiangellaceae</taxon>
        <taxon>Jiangella</taxon>
    </lineage>
</organism>
<reference evidence="5" key="1">
    <citation type="submission" date="2016-10" db="EMBL/GenBank/DDBJ databases">
        <authorList>
            <person name="Varghese N."/>
            <person name="Submissions S."/>
        </authorList>
    </citation>
    <scope>NUCLEOTIDE SEQUENCE [LARGE SCALE GENOMIC DNA]</scope>
    <source>
        <strain evidence="5">DSM 45079</strain>
    </source>
</reference>
<dbReference type="InterPro" id="IPR027417">
    <property type="entry name" value="P-loop_NTPase"/>
</dbReference>
<dbReference type="SUPFAM" id="SSF46894">
    <property type="entry name" value="C-terminal effector domain of the bipartite response regulators"/>
    <property type="match status" value="1"/>
</dbReference>
<protein>
    <submittedName>
        <fullName evidence="4">Regulatory protein, luxR family</fullName>
    </submittedName>
</protein>
<dbReference type="SMART" id="SM00421">
    <property type="entry name" value="HTH_LUXR"/>
    <property type="match status" value="1"/>
</dbReference>
<dbReference type="EMBL" id="LT629791">
    <property type="protein sequence ID" value="SDU69162.1"/>
    <property type="molecule type" value="Genomic_DNA"/>
</dbReference>
<dbReference type="GO" id="GO:0004016">
    <property type="term" value="F:adenylate cyclase activity"/>
    <property type="evidence" value="ECO:0007669"/>
    <property type="project" value="TreeGrafter"/>
</dbReference>
<dbReference type="Pfam" id="PF00196">
    <property type="entry name" value="GerE"/>
    <property type="match status" value="1"/>
</dbReference>
<gene>
    <name evidence="4" type="ORF">SAMN04488563_3940</name>
</gene>
<dbReference type="GO" id="GO:0005737">
    <property type="term" value="C:cytoplasm"/>
    <property type="evidence" value="ECO:0007669"/>
    <property type="project" value="TreeGrafter"/>
</dbReference>
<dbReference type="PROSITE" id="PS50043">
    <property type="entry name" value="HTH_LUXR_2"/>
    <property type="match status" value="1"/>
</dbReference>
<evidence type="ECO:0000259" key="3">
    <source>
        <dbReference type="PROSITE" id="PS50043"/>
    </source>
</evidence>
<dbReference type="GO" id="GO:0006355">
    <property type="term" value="P:regulation of DNA-templated transcription"/>
    <property type="evidence" value="ECO:0007669"/>
    <property type="project" value="InterPro"/>
</dbReference>
<evidence type="ECO:0000256" key="1">
    <source>
        <dbReference type="ARBA" id="ARBA00022741"/>
    </source>
</evidence>
<dbReference type="Proteomes" id="UP000182977">
    <property type="component" value="Chromosome I"/>
</dbReference>
<proteinExistence type="predicted"/>
<dbReference type="PANTHER" id="PTHR16305">
    <property type="entry name" value="TESTICULAR SOLUBLE ADENYLYL CYCLASE"/>
    <property type="match status" value="1"/>
</dbReference>
<accession>A0A1H2KKQ7</accession>
<dbReference type="GO" id="GO:0005524">
    <property type="term" value="F:ATP binding"/>
    <property type="evidence" value="ECO:0007669"/>
    <property type="project" value="UniProtKB-KW"/>
</dbReference>
<dbReference type="PRINTS" id="PR00038">
    <property type="entry name" value="HTHLUXR"/>
</dbReference>
<keyword evidence="5" id="KW-1185">Reference proteome</keyword>